<dbReference type="AlphaFoldDB" id="A0A2T7NUE6"/>
<keyword evidence="8" id="KW-0804">Transcription</keyword>
<dbReference type="PANTHER" id="PTHR45805">
    <property type="entry name" value="NUCLEAR HORMONE RECEPTOR HR3-RELATED"/>
    <property type="match status" value="1"/>
</dbReference>
<feature type="compositionally biased region" description="Low complexity" evidence="10">
    <location>
        <begin position="343"/>
        <end position="368"/>
    </location>
</feature>
<keyword evidence="4" id="KW-0863">Zinc-finger</keyword>
<dbReference type="PRINTS" id="PR00546">
    <property type="entry name" value="THYROIDHORMR"/>
</dbReference>
<keyword evidence="3" id="KW-0479">Metal-binding</keyword>
<dbReference type="Gene3D" id="1.10.565.10">
    <property type="entry name" value="Retinoid X Receptor"/>
    <property type="match status" value="1"/>
</dbReference>
<evidence type="ECO:0000256" key="8">
    <source>
        <dbReference type="ARBA" id="ARBA00023163"/>
    </source>
</evidence>
<keyword evidence="13" id="KW-1185">Reference proteome</keyword>
<name>A0A2T7NUE6_POMCA</name>
<evidence type="ECO:0000259" key="11">
    <source>
        <dbReference type="PROSITE" id="PS51843"/>
    </source>
</evidence>
<dbReference type="Pfam" id="PF00104">
    <property type="entry name" value="Hormone_recep"/>
    <property type="match status" value="1"/>
</dbReference>
<evidence type="ECO:0000256" key="5">
    <source>
        <dbReference type="ARBA" id="ARBA00022833"/>
    </source>
</evidence>
<dbReference type="InterPro" id="IPR001723">
    <property type="entry name" value="Nuclear_hrmn_rcpt"/>
</dbReference>
<dbReference type="GO" id="GO:0000978">
    <property type="term" value="F:RNA polymerase II cis-regulatory region sequence-specific DNA binding"/>
    <property type="evidence" value="ECO:0007669"/>
    <property type="project" value="TreeGrafter"/>
</dbReference>
<evidence type="ECO:0000313" key="13">
    <source>
        <dbReference type="Proteomes" id="UP000245119"/>
    </source>
</evidence>
<feature type="domain" description="NR LBD" evidence="11">
    <location>
        <begin position="478"/>
        <end position="706"/>
    </location>
</feature>
<dbReference type="GO" id="GO:0008270">
    <property type="term" value="F:zinc ion binding"/>
    <property type="evidence" value="ECO:0007669"/>
    <property type="project" value="UniProtKB-KW"/>
</dbReference>
<evidence type="ECO:0000256" key="2">
    <source>
        <dbReference type="ARBA" id="ARBA00008092"/>
    </source>
</evidence>
<evidence type="ECO:0000256" key="9">
    <source>
        <dbReference type="ARBA" id="ARBA00023170"/>
    </source>
</evidence>
<dbReference type="SUPFAM" id="SSF48508">
    <property type="entry name" value="Nuclear receptor ligand-binding domain"/>
    <property type="match status" value="1"/>
</dbReference>
<protein>
    <recommendedName>
        <fullName evidence="11">NR LBD domain-containing protein</fullName>
    </recommendedName>
</protein>
<dbReference type="EMBL" id="PZQS01000009">
    <property type="protein sequence ID" value="PVD24782.1"/>
    <property type="molecule type" value="Genomic_DNA"/>
</dbReference>
<dbReference type="Proteomes" id="UP000245119">
    <property type="component" value="Linkage Group LG9"/>
</dbReference>
<sequence length="711" mass="77386">MATASSQAAYRSQLMVIRPSHGGRLPAPANRVHRNFIRPTPLGAPHLTYFTGRGSKAELSAVSRALHRAALFPRFTPVIMLSLCAYLFACTCTKASRLGRRPKRLKEVGGDGSSGSRSHTGNLPIAPYPSPQELYRLRMAELQKLLQANGTFKAELMEAFLSAAKASFQEHAKGSASGGNTQNKGHATKHMVDAAGTGIMNQSFPVSTPDPATSSLDSPAGLGGGLSSVDSPSSLHSPGGSYIDLSNLSAMDSFLFDHLLPSPPSGGQQNSADASPDLSHLQAVNSPLSSVDPLSAAASPMSDAAFGSPLSAGIPITASGNNNINDSTLCVNGLGQLNMNTNSSSSLLSPHPQTPQQQQQQQLASADAQSMSPIITIVKTEPESCQASSHNLNTIRLKTYSGDCQHMSPNHNTLKFKTEPGSPTEMTAAFFMSGMPENSDYTCDVAAIMDDVKQVPTETRRLLIEQVTDAVVEAHLVTSINTYKAVAEANKRFETHKDMPDLSSLSLSPTSIWQKFVSSMVPEITKVVKFCKKLPGFMEIDQEDQIKLIKQGSFEVLLTRFSMLVDPDNQDMLDPTHTVRTPRHVIKAMPMGEFLDEFFFVAAQFNPLKLTDGEIGLFTSVLIICPDRKGLNKKNAIAKIQSLFHQALFYLMKHNHPDPEGKFRQLMGLIPMFRRINDEHFRALNSIKMKSPEEFEKQFPDLHREVYDNSC</sequence>
<keyword evidence="6" id="KW-0805">Transcription regulation</keyword>
<comment type="subcellular location">
    <subcellularLocation>
        <location evidence="1">Nucleus</location>
    </subcellularLocation>
</comment>
<dbReference type="OrthoDB" id="5771769at2759"/>
<dbReference type="InterPro" id="IPR000536">
    <property type="entry name" value="Nucl_hrmn_rcpt_lig-bd"/>
</dbReference>
<dbReference type="PANTHER" id="PTHR45805:SF2">
    <property type="entry name" value="NUCLEAR HORMONE RECEPTOR HR3-RELATED"/>
    <property type="match status" value="1"/>
</dbReference>
<organism evidence="12 13">
    <name type="scientific">Pomacea canaliculata</name>
    <name type="common">Golden apple snail</name>
    <dbReference type="NCBI Taxonomy" id="400727"/>
    <lineage>
        <taxon>Eukaryota</taxon>
        <taxon>Metazoa</taxon>
        <taxon>Spiralia</taxon>
        <taxon>Lophotrochozoa</taxon>
        <taxon>Mollusca</taxon>
        <taxon>Gastropoda</taxon>
        <taxon>Caenogastropoda</taxon>
        <taxon>Architaenioglossa</taxon>
        <taxon>Ampullarioidea</taxon>
        <taxon>Ampullariidae</taxon>
        <taxon>Pomacea</taxon>
    </lineage>
</organism>
<comment type="caution">
    <text evidence="12">The sequence shown here is derived from an EMBL/GenBank/DDBJ whole genome shotgun (WGS) entry which is preliminary data.</text>
</comment>
<dbReference type="InterPro" id="IPR035500">
    <property type="entry name" value="NHR-like_dom_sf"/>
</dbReference>
<dbReference type="CDD" id="cd06929">
    <property type="entry name" value="NR_LBD_F1"/>
    <property type="match status" value="1"/>
</dbReference>
<keyword evidence="5" id="KW-0862">Zinc</keyword>
<evidence type="ECO:0000313" key="12">
    <source>
        <dbReference type="EMBL" id="PVD24782.1"/>
    </source>
</evidence>
<accession>A0A2T7NUE6</accession>
<evidence type="ECO:0000256" key="1">
    <source>
        <dbReference type="ARBA" id="ARBA00004123"/>
    </source>
</evidence>
<dbReference type="GO" id="GO:0004879">
    <property type="term" value="F:nuclear receptor activity"/>
    <property type="evidence" value="ECO:0007669"/>
    <property type="project" value="InterPro"/>
</dbReference>
<reference evidence="12 13" key="1">
    <citation type="submission" date="2018-04" db="EMBL/GenBank/DDBJ databases">
        <title>The genome of golden apple snail Pomacea canaliculata provides insight into stress tolerance and invasive adaptation.</title>
        <authorList>
            <person name="Liu C."/>
            <person name="Liu B."/>
            <person name="Ren Y."/>
            <person name="Zhang Y."/>
            <person name="Wang H."/>
            <person name="Li S."/>
            <person name="Jiang F."/>
            <person name="Yin L."/>
            <person name="Zhang G."/>
            <person name="Qian W."/>
            <person name="Fan W."/>
        </authorList>
    </citation>
    <scope>NUCLEOTIDE SEQUENCE [LARGE SCALE GENOMIC DNA]</scope>
    <source>
        <strain evidence="12">SZHN2017</strain>
        <tissue evidence="12">Muscle</tissue>
    </source>
</reference>
<evidence type="ECO:0000256" key="4">
    <source>
        <dbReference type="ARBA" id="ARBA00022771"/>
    </source>
</evidence>
<keyword evidence="9" id="KW-0675">Receptor</keyword>
<feature type="region of interest" description="Disordered" evidence="10">
    <location>
        <begin position="103"/>
        <end position="127"/>
    </location>
</feature>
<evidence type="ECO:0000256" key="10">
    <source>
        <dbReference type="SAM" id="MobiDB-lite"/>
    </source>
</evidence>
<evidence type="ECO:0000256" key="3">
    <source>
        <dbReference type="ARBA" id="ARBA00022723"/>
    </source>
</evidence>
<dbReference type="InterPro" id="IPR001728">
    <property type="entry name" value="ThyrH_rcpt"/>
</dbReference>
<feature type="compositionally biased region" description="Low complexity" evidence="10">
    <location>
        <begin position="227"/>
        <end position="236"/>
    </location>
</feature>
<evidence type="ECO:0000256" key="7">
    <source>
        <dbReference type="ARBA" id="ARBA00023125"/>
    </source>
</evidence>
<dbReference type="PRINTS" id="PR00398">
    <property type="entry name" value="STRDHORMONER"/>
</dbReference>
<dbReference type="SMART" id="SM00430">
    <property type="entry name" value="HOLI"/>
    <property type="match status" value="1"/>
</dbReference>
<feature type="region of interest" description="Disordered" evidence="10">
    <location>
        <begin position="341"/>
        <end position="368"/>
    </location>
</feature>
<comment type="similarity">
    <text evidence="2">Belongs to the nuclear hormone receptor family. NR1 subfamily.</text>
</comment>
<proteinExistence type="inferred from homology"/>
<dbReference type="PROSITE" id="PS51843">
    <property type="entry name" value="NR_LBD"/>
    <property type="match status" value="1"/>
</dbReference>
<evidence type="ECO:0000256" key="6">
    <source>
        <dbReference type="ARBA" id="ARBA00023015"/>
    </source>
</evidence>
<dbReference type="STRING" id="400727.A0A2T7NUE6"/>
<gene>
    <name evidence="12" type="ORF">C0Q70_15268</name>
</gene>
<feature type="region of interest" description="Disordered" evidence="10">
    <location>
        <begin position="200"/>
        <end position="236"/>
    </location>
</feature>
<feature type="compositionally biased region" description="Polar residues" evidence="10">
    <location>
        <begin position="200"/>
        <end position="217"/>
    </location>
</feature>
<keyword evidence="7" id="KW-0238">DNA-binding</keyword>
<dbReference type="GO" id="GO:0005634">
    <property type="term" value="C:nucleus"/>
    <property type="evidence" value="ECO:0007669"/>
    <property type="project" value="UniProtKB-SubCell"/>
</dbReference>